<evidence type="ECO:0000313" key="2">
    <source>
        <dbReference type="EMBL" id="KAF2495117.1"/>
    </source>
</evidence>
<keyword evidence="3" id="KW-1185">Reference proteome</keyword>
<organism evidence="2 3">
    <name type="scientific">Lophium mytilinum</name>
    <dbReference type="NCBI Taxonomy" id="390894"/>
    <lineage>
        <taxon>Eukaryota</taxon>
        <taxon>Fungi</taxon>
        <taxon>Dikarya</taxon>
        <taxon>Ascomycota</taxon>
        <taxon>Pezizomycotina</taxon>
        <taxon>Dothideomycetes</taxon>
        <taxon>Pleosporomycetidae</taxon>
        <taxon>Mytilinidiales</taxon>
        <taxon>Mytilinidiaceae</taxon>
        <taxon>Lophium</taxon>
    </lineage>
</organism>
<sequence length="184" mass="19631">MGFSSFGNQVKKRKYNHNDTFTGDSAEKESSSGANTIQLGVRHKKRSPDAPDQGEDAPNPKTTHPDFTISDAKAKARGKGKGKEEASSGLAAFLQRAKEIPDRAPPAMREYVLPTGNAVSVPSLQPNASLPAKPPTSIPEEQGSGSGGNDLHRLAKGVKNARGDTFYFLPSFIEDPWKGLEGKG</sequence>
<proteinExistence type="predicted"/>
<evidence type="ECO:0000256" key="1">
    <source>
        <dbReference type="SAM" id="MobiDB-lite"/>
    </source>
</evidence>
<accession>A0A6A6QW00</accession>
<feature type="region of interest" description="Disordered" evidence="1">
    <location>
        <begin position="118"/>
        <end position="156"/>
    </location>
</feature>
<gene>
    <name evidence="2" type="ORF">BU16DRAFT_527003</name>
</gene>
<name>A0A6A6QW00_9PEZI</name>
<feature type="compositionally biased region" description="Polar residues" evidence="1">
    <location>
        <begin position="118"/>
        <end position="128"/>
    </location>
</feature>
<feature type="region of interest" description="Disordered" evidence="1">
    <location>
        <begin position="1"/>
        <end position="90"/>
    </location>
</feature>
<reference evidence="2" key="1">
    <citation type="journal article" date="2020" name="Stud. Mycol.">
        <title>101 Dothideomycetes genomes: a test case for predicting lifestyles and emergence of pathogens.</title>
        <authorList>
            <person name="Haridas S."/>
            <person name="Albert R."/>
            <person name="Binder M."/>
            <person name="Bloem J."/>
            <person name="Labutti K."/>
            <person name="Salamov A."/>
            <person name="Andreopoulos B."/>
            <person name="Baker S."/>
            <person name="Barry K."/>
            <person name="Bills G."/>
            <person name="Bluhm B."/>
            <person name="Cannon C."/>
            <person name="Castanera R."/>
            <person name="Culley D."/>
            <person name="Daum C."/>
            <person name="Ezra D."/>
            <person name="Gonzalez J."/>
            <person name="Henrissat B."/>
            <person name="Kuo A."/>
            <person name="Liang C."/>
            <person name="Lipzen A."/>
            <person name="Lutzoni F."/>
            <person name="Magnuson J."/>
            <person name="Mondo S."/>
            <person name="Nolan M."/>
            <person name="Ohm R."/>
            <person name="Pangilinan J."/>
            <person name="Park H.-J."/>
            <person name="Ramirez L."/>
            <person name="Alfaro M."/>
            <person name="Sun H."/>
            <person name="Tritt A."/>
            <person name="Yoshinaga Y."/>
            <person name="Zwiers L.-H."/>
            <person name="Turgeon B."/>
            <person name="Goodwin S."/>
            <person name="Spatafora J."/>
            <person name="Crous P."/>
            <person name="Grigoriev I."/>
        </authorList>
    </citation>
    <scope>NUCLEOTIDE SEQUENCE</scope>
    <source>
        <strain evidence="2">CBS 269.34</strain>
    </source>
</reference>
<dbReference type="AlphaFoldDB" id="A0A6A6QW00"/>
<protein>
    <submittedName>
        <fullName evidence="2">Uncharacterized protein</fullName>
    </submittedName>
</protein>
<dbReference type="OrthoDB" id="5419162at2759"/>
<dbReference type="Proteomes" id="UP000799750">
    <property type="component" value="Unassembled WGS sequence"/>
</dbReference>
<evidence type="ECO:0000313" key="3">
    <source>
        <dbReference type="Proteomes" id="UP000799750"/>
    </source>
</evidence>
<dbReference type="EMBL" id="MU004189">
    <property type="protein sequence ID" value="KAF2495117.1"/>
    <property type="molecule type" value="Genomic_DNA"/>
</dbReference>